<dbReference type="GO" id="GO:0015949">
    <property type="term" value="P:nucleobase-containing small molecule interconversion"/>
    <property type="evidence" value="ECO:0007669"/>
    <property type="project" value="TreeGrafter"/>
</dbReference>
<feature type="binding site" evidence="3">
    <location>
        <begin position="96"/>
        <end position="101"/>
    </location>
    <ligand>
        <name>dCTP</name>
        <dbReference type="ChEBI" id="CHEBI:61481"/>
    </ligand>
</feature>
<accession>A0A6M0P8S3</accession>
<dbReference type="HAMAP" id="MF_00146">
    <property type="entry name" value="dCTP_deaminase"/>
    <property type="match status" value="1"/>
</dbReference>
<dbReference type="SUPFAM" id="SSF51283">
    <property type="entry name" value="dUTPase-like"/>
    <property type="match status" value="1"/>
</dbReference>
<dbReference type="InterPro" id="IPR033704">
    <property type="entry name" value="dUTPase_trimeric"/>
</dbReference>
<feature type="binding site" evidence="3">
    <location>
        <position position="155"/>
    </location>
    <ligand>
        <name>dCTP</name>
        <dbReference type="ChEBI" id="CHEBI:61481"/>
    </ligand>
</feature>
<evidence type="ECO:0000256" key="1">
    <source>
        <dbReference type="ARBA" id="ARBA00022801"/>
    </source>
</evidence>
<comment type="catalytic activity">
    <reaction evidence="3">
        <text>dCTP + 2 H2O = dUMP + NH4(+) + diphosphate</text>
        <dbReference type="Rhea" id="RHEA:19205"/>
        <dbReference type="ChEBI" id="CHEBI:15377"/>
        <dbReference type="ChEBI" id="CHEBI:28938"/>
        <dbReference type="ChEBI" id="CHEBI:33019"/>
        <dbReference type="ChEBI" id="CHEBI:61481"/>
        <dbReference type="ChEBI" id="CHEBI:246422"/>
        <dbReference type="EC" id="3.5.4.30"/>
    </reaction>
</comment>
<dbReference type="RefSeq" id="WP_025726933.1">
    <property type="nucleotide sequence ID" value="NZ_JAAIWK010000014.1"/>
</dbReference>
<dbReference type="EMBL" id="JAAIWK010000014">
    <property type="protein sequence ID" value="NEY20280.1"/>
    <property type="molecule type" value="Genomic_DNA"/>
</dbReference>
<dbReference type="GO" id="GO:0006229">
    <property type="term" value="P:dUTP biosynthetic process"/>
    <property type="evidence" value="ECO:0007669"/>
    <property type="project" value="InterPro"/>
</dbReference>
<feature type="binding site" evidence="3">
    <location>
        <position position="158"/>
    </location>
    <ligand>
        <name>dCTP</name>
        <dbReference type="ChEBI" id="CHEBI:61481"/>
    </ligand>
</feature>
<keyword evidence="3" id="KW-0547">Nucleotide-binding</keyword>
<protein>
    <recommendedName>
        <fullName evidence="3">dCTP deaminase, dUMP-forming</fullName>
        <ecNumber evidence="3">3.5.4.30</ecNumber>
    </recommendedName>
    <alternativeName>
        <fullName evidence="3">Bifunctional dCTP deaminase:dUTPase</fullName>
    </alternativeName>
    <alternativeName>
        <fullName evidence="3">DCD-DUT</fullName>
    </alternativeName>
</protein>
<dbReference type="GO" id="GO:0000166">
    <property type="term" value="F:nucleotide binding"/>
    <property type="evidence" value="ECO:0007669"/>
    <property type="project" value="UniProtKB-KW"/>
</dbReference>
<dbReference type="PANTHER" id="PTHR42680">
    <property type="entry name" value="DCTP DEAMINASE"/>
    <property type="match status" value="1"/>
</dbReference>
<keyword evidence="1 3" id="KW-0378">Hydrolase</keyword>
<evidence type="ECO:0000256" key="2">
    <source>
        <dbReference type="ARBA" id="ARBA00023080"/>
    </source>
</evidence>
<feature type="binding site" evidence="3">
    <location>
        <position position="162"/>
    </location>
    <ligand>
        <name>dCTP</name>
        <dbReference type="ChEBI" id="CHEBI:61481"/>
    </ligand>
</feature>
<comment type="similarity">
    <text evidence="3">Belongs to the dCTP deaminase family.</text>
</comment>
<comment type="subunit">
    <text evidence="3">Homotrimer.</text>
</comment>
<feature type="binding site" evidence="3">
    <location>
        <position position="113"/>
    </location>
    <ligand>
        <name>dCTP</name>
        <dbReference type="ChEBI" id="CHEBI:61481"/>
    </ligand>
</feature>
<dbReference type="EC" id="3.5.4.30" evidence="3"/>
<feature type="site" description="Important for bifunctional activity" evidence="3">
    <location>
        <begin position="110"/>
        <end position="111"/>
    </location>
</feature>
<evidence type="ECO:0000256" key="3">
    <source>
        <dbReference type="HAMAP-Rule" id="MF_00146"/>
    </source>
</evidence>
<dbReference type="Proteomes" id="UP000476934">
    <property type="component" value="Unassembled WGS sequence"/>
</dbReference>
<reference evidence="4 5" key="1">
    <citation type="submission" date="2020-02" db="EMBL/GenBank/DDBJ databases">
        <authorList>
            <person name="Feng H."/>
        </authorList>
    </citation>
    <scope>NUCLEOTIDE SEQUENCE [LARGE SCALE GENOMIC DNA]</scope>
    <source>
        <strain evidence="4 5">Gsoil 114</strain>
    </source>
</reference>
<comment type="pathway">
    <text evidence="3">Pyrimidine metabolism; dUMP biosynthesis; dUMP from dCTP: step 1/1.</text>
</comment>
<proteinExistence type="inferred from homology"/>
<comment type="function">
    <text evidence="3">Bifunctional enzyme that catalyzes both the deamination of dCTP to dUTP and the hydrolysis of dUTP to dUMP without releasing the toxic dUTP intermediate.</text>
</comment>
<keyword evidence="2 3" id="KW-0546">Nucleotide metabolism</keyword>
<dbReference type="AlphaFoldDB" id="A0A6M0P8S3"/>
<dbReference type="PANTHER" id="PTHR42680:SF3">
    <property type="entry name" value="DCTP DEAMINASE"/>
    <property type="match status" value="1"/>
</dbReference>
<reference evidence="4 5" key="2">
    <citation type="submission" date="2020-03" db="EMBL/GenBank/DDBJ databases">
        <title>Bacillus aquiflavi sp. nov., isolated from yellow water of strong flavor Chinese baijiu in Yibin region of China.</title>
        <authorList>
            <person name="Xie J."/>
        </authorList>
    </citation>
    <scope>NUCLEOTIDE SEQUENCE [LARGE SCALE GENOMIC DNA]</scope>
    <source>
        <strain evidence="4 5">Gsoil 114</strain>
    </source>
</reference>
<dbReference type="GO" id="GO:0033973">
    <property type="term" value="F:dCTP deaminase (dUMP-forming) activity"/>
    <property type="evidence" value="ECO:0007669"/>
    <property type="project" value="UniProtKB-UniRule"/>
</dbReference>
<dbReference type="CDD" id="cd07557">
    <property type="entry name" value="trimeric_dUTPase"/>
    <property type="match status" value="1"/>
</dbReference>
<organism evidence="4 5">
    <name type="scientific">Heyndrickxia ginsengihumi</name>
    <dbReference type="NCBI Taxonomy" id="363870"/>
    <lineage>
        <taxon>Bacteria</taxon>
        <taxon>Bacillati</taxon>
        <taxon>Bacillota</taxon>
        <taxon>Bacilli</taxon>
        <taxon>Bacillales</taxon>
        <taxon>Bacillaceae</taxon>
        <taxon>Heyndrickxia</taxon>
    </lineage>
</organism>
<dbReference type="Gene3D" id="2.70.40.10">
    <property type="match status" value="1"/>
</dbReference>
<dbReference type="Pfam" id="PF22769">
    <property type="entry name" value="DCD"/>
    <property type="match status" value="1"/>
</dbReference>
<feature type="active site" description="Proton donor/acceptor" evidence="3">
    <location>
        <position position="123"/>
    </location>
</feature>
<sequence length="193" mass="21369">MILSDKGIKQKIELGKLVIDPFAASQVQPASIDLRLGDHFLILDKYRTSHISLNEPATYMKMKEKSITIPPQTFLLATTVESIQLANNITAFVEGRSSIGRLGLFVQNAGWIDPGFCGTITLELFNANCVPITLEAGRRICQLVIAELDQDASPYKGKYSGQWGATESRIYLEHDAEPCSNKQMNCSKLSIFD</sequence>
<name>A0A6M0P8S3_9BACI</name>
<evidence type="ECO:0000313" key="5">
    <source>
        <dbReference type="Proteomes" id="UP000476934"/>
    </source>
</evidence>
<dbReference type="UniPathway" id="UPA00610">
    <property type="reaction ID" value="UER00667"/>
</dbReference>
<dbReference type="InterPro" id="IPR011962">
    <property type="entry name" value="dCTP_deaminase"/>
</dbReference>
<dbReference type="NCBIfam" id="TIGR02274">
    <property type="entry name" value="dCTP_deam"/>
    <property type="match status" value="1"/>
</dbReference>
<keyword evidence="5" id="KW-1185">Reference proteome</keyword>
<dbReference type="GO" id="GO:0006226">
    <property type="term" value="P:dUMP biosynthetic process"/>
    <property type="evidence" value="ECO:0007669"/>
    <property type="project" value="UniProtKB-UniRule"/>
</dbReference>
<gene>
    <name evidence="3 4" type="primary">dcd</name>
    <name evidence="4" type="ORF">G4D61_09955</name>
</gene>
<comment type="caution">
    <text evidence="4">The sequence shown here is derived from an EMBL/GenBank/DDBJ whole genome shotgun (WGS) entry which is preliminary data.</text>
</comment>
<feature type="binding site" evidence="3">
    <location>
        <begin position="121"/>
        <end position="123"/>
    </location>
    <ligand>
        <name>dCTP</name>
        <dbReference type="ChEBI" id="CHEBI:61481"/>
    </ligand>
</feature>
<dbReference type="GO" id="GO:0008829">
    <property type="term" value="F:dCTP deaminase activity"/>
    <property type="evidence" value="ECO:0007669"/>
    <property type="project" value="InterPro"/>
</dbReference>
<evidence type="ECO:0000313" key="4">
    <source>
        <dbReference type="EMBL" id="NEY20280.1"/>
    </source>
</evidence>
<dbReference type="InterPro" id="IPR036157">
    <property type="entry name" value="dUTPase-like_sf"/>
</dbReference>
<feature type="binding site" evidence="3">
    <location>
        <position position="142"/>
    </location>
    <ligand>
        <name>dCTP</name>
        <dbReference type="ChEBI" id="CHEBI:61481"/>
    </ligand>
</feature>